<sequence>MATVARYIVVRAESLRALEDEVNKHLPTGFTPWGDLKVMPLRYKFIFFQTMVRYSDEP</sequence>
<proteinExistence type="predicted"/>
<name>A0AAE7WMB8_9CAUD</name>
<gene>
    <name evidence="1" type="ORF">CPT_Piffle_014</name>
</gene>
<reference evidence="1 2" key="1">
    <citation type="submission" date="2021-06" db="EMBL/GenBank/DDBJ databases">
        <title>Complete genome sequence of Stenotrophomonas maltophilia phage Piffle.</title>
        <authorList>
            <person name="Kirchhoff M."/>
            <person name="Ortega C."/>
            <person name="Clark J."/>
            <person name="Liu M."/>
            <person name="Burrowes B."/>
        </authorList>
    </citation>
    <scope>NUCLEOTIDE SEQUENCE [LARGE SCALE GENOMIC DNA]</scope>
</reference>
<evidence type="ECO:0000313" key="2">
    <source>
        <dbReference type="Proteomes" id="UP000827904"/>
    </source>
</evidence>
<dbReference type="Proteomes" id="UP000827904">
    <property type="component" value="Segment"/>
</dbReference>
<organism evidence="1 2">
    <name type="scientific">Stenotrophomonas phage Piffle</name>
    <dbReference type="NCBI Taxonomy" id="2859656"/>
    <lineage>
        <taxon>Viruses</taxon>
        <taxon>Duplodnaviria</taxon>
        <taxon>Heunggongvirae</taxon>
        <taxon>Uroviricota</taxon>
        <taxon>Caudoviricetes</taxon>
        <taxon>Schitoviridae</taxon>
        <taxon>Pokkenvirus</taxon>
        <taxon>Pokkenvirus piffle</taxon>
    </lineage>
</organism>
<accession>A0AAE7WMB8</accession>
<protein>
    <submittedName>
        <fullName evidence="1">Uncharacterized protein</fullName>
    </submittedName>
</protein>
<dbReference type="EMBL" id="MZ326857">
    <property type="protein sequence ID" value="QYW01874.1"/>
    <property type="molecule type" value="Genomic_DNA"/>
</dbReference>
<evidence type="ECO:0000313" key="1">
    <source>
        <dbReference type="EMBL" id="QYW01874.1"/>
    </source>
</evidence>
<keyword evidence="2" id="KW-1185">Reference proteome</keyword>